<dbReference type="InterPro" id="IPR002016">
    <property type="entry name" value="Haem_peroxidase"/>
</dbReference>
<dbReference type="GO" id="GO:0006979">
    <property type="term" value="P:response to oxidative stress"/>
    <property type="evidence" value="ECO:0007669"/>
    <property type="project" value="UniProtKB-UniRule"/>
</dbReference>
<sequence length="321" mass="35473">MEMIVHGFRFEVVDGFRFDVVNGFRFGVVDGLSMEYYLLRCPLAELIVKIKVIKALQADPTLAASLVRLHFHDCFIEGCDGSVLLNSTKQNKAERDSPANLSLRGFELIDEIKEELEKQCPGIVSCADILAMAARDAVCKAGGPLYDIPKGRMDGTRSKIEDTINLPAPTFNASQLINLFGQHGFSAQEMVALSGAHTLGVARCSSFKNRLVGGLDANLNADFAKTLFTTCSASDTAEQPFDETRNTFDNLYYRALQCKSGVLDSDQTLYASAETKGIVDSYASNKVMFFSDFKRAMVKMSMLNVKQRSQGEVRQDCYKIN</sequence>
<feature type="disulfide bond" evidence="19">
    <location>
        <begin position="126"/>
        <end position="317"/>
    </location>
</feature>
<keyword evidence="7 20" id="KW-0349">Heme</keyword>
<dbReference type="SUPFAM" id="SSF48113">
    <property type="entry name" value="Heme-dependent peroxidases"/>
    <property type="match status" value="1"/>
</dbReference>
<feature type="binding site" evidence="17">
    <location>
        <position position="94"/>
    </location>
    <ligand>
        <name>Ca(2+)</name>
        <dbReference type="ChEBI" id="CHEBI:29108"/>
        <label>1</label>
    </ligand>
</feature>
<evidence type="ECO:0000256" key="2">
    <source>
        <dbReference type="ARBA" id="ARBA00002322"/>
    </source>
</evidence>
<keyword evidence="14 20" id="KW-0376">Hydrogen peroxide</keyword>
<feature type="binding site" evidence="17">
    <location>
        <position position="249"/>
    </location>
    <ligand>
        <name>Ca(2+)</name>
        <dbReference type="ChEBI" id="CHEBI:29108"/>
        <label>2</label>
    </ligand>
</feature>
<comment type="subcellular location">
    <subcellularLocation>
        <location evidence="20">Secreted</location>
    </subcellularLocation>
</comment>
<evidence type="ECO:0000256" key="15">
    <source>
        <dbReference type="PIRSR" id="PIRSR600823-1"/>
    </source>
</evidence>
<evidence type="ECO:0000256" key="6">
    <source>
        <dbReference type="ARBA" id="ARBA00022559"/>
    </source>
</evidence>
<dbReference type="GO" id="GO:0005576">
    <property type="term" value="C:extracellular region"/>
    <property type="evidence" value="ECO:0007669"/>
    <property type="project" value="UniProtKB-SubCell"/>
</dbReference>
<evidence type="ECO:0000256" key="10">
    <source>
        <dbReference type="ARBA" id="ARBA00023002"/>
    </source>
</evidence>
<evidence type="ECO:0000256" key="17">
    <source>
        <dbReference type="PIRSR" id="PIRSR600823-3"/>
    </source>
</evidence>
<feature type="binding site" evidence="17">
    <location>
        <position position="80"/>
    </location>
    <ligand>
        <name>Ca(2+)</name>
        <dbReference type="ChEBI" id="CHEBI:29108"/>
        <label>1</label>
    </ligand>
</feature>
<dbReference type="PRINTS" id="PR00461">
    <property type="entry name" value="PLPEROXIDASE"/>
</dbReference>
<protein>
    <recommendedName>
        <fullName evidence="4 20">Peroxidase</fullName>
        <ecNumber evidence="4 20">1.11.1.7</ecNumber>
    </recommendedName>
</protein>
<feature type="disulfide bond" evidence="19">
    <location>
        <begin position="74"/>
        <end position="79"/>
    </location>
</feature>
<evidence type="ECO:0000256" key="11">
    <source>
        <dbReference type="ARBA" id="ARBA00023004"/>
    </source>
</evidence>
<dbReference type="FunFam" id="1.10.420.10:FF:000006">
    <property type="entry name" value="Peroxidase"/>
    <property type="match status" value="1"/>
</dbReference>
<dbReference type="PROSITE" id="PS00435">
    <property type="entry name" value="PEROXIDASE_1"/>
    <property type="match status" value="1"/>
</dbReference>
<dbReference type="PRINTS" id="PR00458">
    <property type="entry name" value="PEROXIDASE"/>
</dbReference>
<feature type="binding site" evidence="17">
    <location>
        <position position="82"/>
    </location>
    <ligand>
        <name>Ca(2+)</name>
        <dbReference type="ChEBI" id="CHEBI:29108"/>
        <label>1</label>
    </ligand>
</feature>
<proteinExistence type="inferred from homology"/>
<dbReference type="EC" id="1.11.1.7" evidence="4 20"/>
<evidence type="ECO:0000256" key="7">
    <source>
        <dbReference type="ARBA" id="ARBA00022617"/>
    </source>
</evidence>
<dbReference type="InterPro" id="IPR010255">
    <property type="entry name" value="Haem_peroxidase_sf"/>
</dbReference>
<evidence type="ECO:0000256" key="8">
    <source>
        <dbReference type="ARBA" id="ARBA00022723"/>
    </source>
</evidence>
<keyword evidence="12 19" id="KW-1015">Disulfide bond</keyword>
<reference evidence="22" key="2">
    <citation type="submission" date="2021-01" db="UniProtKB">
        <authorList>
            <consortium name="EnsemblPlants"/>
        </authorList>
    </citation>
    <scope>IDENTIFICATION</scope>
</reference>
<comment type="cofactor">
    <cofactor evidence="17 20">
        <name>heme b</name>
        <dbReference type="ChEBI" id="CHEBI:60344"/>
    </cofactor>
    <text evidence="17 20">Binds 1 heme b (iron(II)-protoporphyrin IX) group per subunit.</text>
</comment>
<dbReference type="GO" id="GO:0042744">
    <property type="term" value="P:hydrogen peroxide catabolic process"/>
    <property type="evidence" value="ECO:0007669"/>
    <property type="project" value="UniProtKB-KW"/>
</dbReference>
<keyword evidence="5 20" id="KW-0964">Secreted</keyword>
<keyword evidence="6 20" id="KW-0575">Peroxidase</keyword>
<evidence type="ECO:0000256" key="14">
    <source>
        <dbReference type="ARBA" id="ARBA00023324"/>
    </source>
</evidence>
<feature type="active site" description="Proton acceptor" evidence="15">
    <location>
        <position position="72"/>
    </location>
</feature>
<feature type="binding site" evidence="17">
    <location>
        <position position="244"/>
    </location>
    <ligand>
        <name>Ca(2+)</name>
        <dbReference type="ChEBI" id="CHEBI:29108"/>
        <label>2</label>
    </ligand>
</feature>
<dbReference type="PROSITE" id="PS00436">
    <property type="entry name" value="PEROXIDASE_2"/>
    <property type="match status" value="1"/>
</dbReference>
<evidence type="ECO:0000256" key="13">
    <source>
        <dbReference type="ARBA" id="ARBA00023180"/>
    </source>
</evidence>
<keyword evidence="13" id="KW-0325">Glycoprotein</keyword>
<dbReference type="InterPro" id="IPR019794">
    <property type="entry name" value="Peroxidases_AS"/>
</dbReference>
<keyword evidence="11 17" id="KW-0408">Iron</keyword>
<evidence type="ECO:0000256" key="4">
    <source>
        <dbReference type="ARBA" id="ARBA00012313"/>
    </source>
</evidence>
<comment type="similarity">
    <text evidence="3">Belongs to the peroxidase family. Ascorbate peroxidase subfamily.</text>
</comment>
<dbReference type="EMBL" id="LRBV02000010">
    <property type="status" value="NOT_ANNOTATED_CDS"/>
    <property type="molecule type" value="Genomic_DNA"/>
</dbReference>
<comment type="similarity">
    <text evidence="20">Belongs to the peroxidase family. Classical plant (class III) peroxidase subfamily.</text>
</comment>
<dbReference type="EnsemblPlants" id="QL10p037841:mrna">
    <property type="protein sequence ID" value="QL10p037841:mrna"/>
    <property type="gene ID" value="QL10p037841"/>
</dbReference>
<feature type="binding site" evidence="17">
    <location>
        <position position="78"/>
    </location>
    <ligand>
        <name>Ca(2+)</name>
        <dbReference type="ChEBI" id="CHEBI:29108"/>
        <label>1</label>
    </ligand>
</feature>
<evidence type="ECO:0000313" key="23">
    <source>
        <dbReference type="Proteomes" id="UP000594261"/>
    </source>
</evidence>
<dbReference type="InParanoid" id="A0A7N2MR57"/>
<evidence type="ECO:0000256" key="5">
    <source>
        <dbReference type="ARBA" id="ARBA00022525"/>
    </source>
</evidence>
<feature type="disulfide bond" evidence="19">
    <location>
        <begin position="41"/>
        <end position="120"/>
    </location>
</feature>
<dbReference type="GO" id="GO:0046872">
    <property type="term" value="F:metal ion binding"/>
    <property type="evidence" value="ECO:0007669"/>
    <property type="project" value="UniProtKB-UniRule"/>
</dbReference>
<evidence type="ECO:0000256" key="12">
    <source>
        <dbReference type="ARBA" id="ARBA00023157"/>
    </source>
</evidence>
<dbReference type="CDD" id="cd00693">
    <property type="entry name" value="secretory_peroxidase"/>
    <property type="match status" value="1"/>
</dbReference>
<dbReference type="GO" id="GO:0140825">
    <property type="term" value="F:lactoperoxidase activity"/>
    <property type="evidence" value="ECO:0007669"/>
    <property type="project" value="UniProtKB-EC"/>
</dbReference>
<evidence type="ECO:0000313" key="22">
    <source>
        <dbReference type="EnsemblPlants" id="QL10p037841:mrna"/>
    </source>
</evidence>
<accession>A0A7N2MR57</accession>
<feature type="site" description="Transition state stabilizer" evidence="18">
    <location>
        <position position="68"/>
    </location>
</feature>
<dbReference type="PANTHER" id="PTHR31517:SF48">
    <property type="entry name" value="PEROXIDASE 16-RELATED"/>
    <property type="match status" value="1"/>
</dbReference>
<keyword evidence="10 20" id="KW-0560">Oxidoreductase</keyword>
<feature type="binding site" evidence="17">
    <location>
        <position position="198"/>
    </location>
    <ligand>
        <name>Ca(2+)</name>
        <dbReference type="ChEBI" id="CHEBI:29108"/>
        <label>2</label>
    </ligand>
</feature>
<feature type="disulfide bond" evidence="19">
    <location>
        <begin position="204"/>
        <end position="231"/>
    </location>
</feature>
<keyword evidence="8 17" id="KW-0479">Metal-binding</keyword>
<comment type="cofactor">
    <cofactor evidence="17 20">
        <name>Ca(2+)</name>
        <dbReference type="ChEBI" id="CHEBI:29108"/>
    </cofactor>
    <text evidence="17 20">Binds 2 calcium ions per subunit.</text>
</comment>
<evidence type="ECO:0000256" key="16">
    <source>
        <dbReference type="PIRSR" id="PIRSR600823-2"/>
    </source>
</evidence>
<name>A0A7N2MR57_QUELO</name>
<dbReference type="PROSITE" id="PS50873">
    <property type="entry name" value="PEROXIDASE_4"/>
    <property type="match status" value="1"/>
</dbReference>
<dbReference type="Gene3D" id="1.10.520.10">
    <property type="match status" value="1"/>
</dbReference>
<evidence type="ECO:0000259" key="21">
    <source>
        <dbReference type="PROSITE" id="PS50873"/>
    </source>
</evidence>
<dbReference type="Gramene" id="QL10p037841:mrna">
    <property type="protein sequence ID" value="QL10p037841:mrna"/>
    <property type="gene ID" value="QL10p037841"/>
</dbReference>
<feature type="binding site" evidence="16">
    <location>
        <position position="167"/>
    </location>
    <ligand>
        <name>substrate</name>
    </ligand>
</feature>
<dbReference type="InterPro" id="IPR019793">
    <property type="entry name" value="Peroxidases_heam-ligand_BS"/>
</dbReference>
<dbReference type="FunFam" id="1.10.520.10:FF:000008">
    <property type="entry name" value="Peroxidase"/>
    <property type="match status" value="1"/>
</dbReference>
<feature type="binding site" evidence="17">
    <location>
        <position position="73"/>
    </location>
    <ligand>
        <name>Ca(2+)</name>
        <dbReference type="ChEBI" id="CHEBI:29108"/>
        <label>1</label>
    </ligand>
</feature>
<evidence type="ECO:0000256" key="9">
    <source>
        <dbReference type="ARBA" id="ARBA00022837"/>
    </source>
</evidence>
<evidence type="ECO:0000256" key="18">
    <source>
        <dbReference type="PIRSR" id="PIRSR600823-4"/>
    </source>
</evidence>
<feature type="binding site" description="axial binding residue" evidence="17">
    <location>
        <position position="197"/>
    </location>
    <ligand>
        <name>heme b</name>
        <dbReference type="ChEBI" id="CHEBI:60344"/>
    </ligand>
    <ligandPart>
        <name>Fe</name>
        <dbReference type="ChEBI" id="CHEBI:18248"/>
    </ligandPart>
</feature>
<feature type="domain" description="Plant heme peroxidase family profile" evidence="21">
    <location>
        <begin position="31"/>
        <end position="321"/>
    </location>
</feature>
<evidence type="ECO:0000256" key="1">
    <source>
        <dbReference type="ARBA" id="ARBA00000189"/>
    </source>
</evidence>
<feature type="binding site" evidence="17">
    <location>
        <position position="242"/>
    </location>
    <ligand>
        <name>Ca(2+)</name>
        <dbReference type="ChEBI" id="CHEBI:29108"/>
        <label>2</label>
    </ligand>
</feature>
<keyword evidence="9 17" id="KW-0106">Calcium</keyword>
<comment type="catalytic activity">
    <reaction evidence="1 20">
        <text>2 a phenolic donor + H2O2 = 2 a phenolic radical donor + 2 H2O</text>
        <dbReference type="Rhea" id="RHEA:56136"/>
        <dbReference type="ChEBI" id="CHEBI:15377"/>
        <dbReference type="ChEBI" id="CHEBI:16240"/>
        <dbReference type="ChEBI" id="CHEBI:139520"/>
        <dbReference type="ChEBI" id="CHEBI:139521"/>
        <dbReference type="EC" id="1.11.1.7"/>
    </reaction>
</comment>
<dbReference type="InterPro" id="IPR033905">
    <property type="entry name" value="Secretory_peroxidase"/>
</dbReference>
<dbReference type="AlphaFoldDB" id="A0A7N2MR57"/>
<evidence type="ECO:0000256" key="3">
    <source>
        <dbReference type="ARBA" id="ARBA00006873"/>
    </source>
</evidence>
<keyword evidence="23" id="KW-1185">Reference proteome</keyword>
<dbReference type="InterPro" id="IPR000823">
    <property type="entry name" value="Peroxidase_pln"/>
</dbReference>
<evidence type="ECO:0000256" key="20">
    <source>
        <dbReference type="RuleBase" id="RU362060"/>
    </source>
</evidence>
<dbReference type="GO" id="GO:0020037">
    <property type="term" value="F:heme binding"/>
    <property type="evidence" value="ECO:0007669"/>
    <property type="project" value="UniProtKB-UniRule"/>
</dbReference>
<evidence type="ECO:0000256" key="19">
    <source>
        <dbReference type="PIRSR" id="PIRSR600823-5"/>
    </source>
</evidence>
<comment type="function">
    <text evidence="2">Removal of H(2)O(2), oxidation of toxic reductants, biosynthesis and degradation of lignin, suberization, auxin catabolism, response to environmental stresses such as wounding, pathogen attack and oxidative stress. These functions might be dependent on each isozyme/isoform in each plant tissue.</text>
</comment>
<dbReference type="Proteomes" id="UP000594261">
    <property type="component" value="Chromosome 10"/>
</dbReference>
<reference evidence="22 23" key="1">
    <citation type="journal article" date="2016" name="G3 (Bethesda)">
        <title>First Draft Assembly and Annotation of the Genome of a California Endemic Oak Quercus lobata Nee (Fagaceae).</title>
        <authorList>
            <person name="Sork V.L."/>
            <person name="Fitz-Gibbon S.T."/>
            <person name="Puiu D."/>
            <person name="Crepeau M."/>
            <person name="Gugger P.F."/>
            <person name="Sherman R."/>
            <person name="Stevens K."/>
            <person name="Langley C.H."/>
            <person name="Pellegrini M."/>
            <person name="Salzberg S.L."/>
        </authorList>
    </citation>
    <scope>NUCLEOTIDE SEQUENCE [LARGE SCALE GENOMIC DNA]</scope>
    <source>
        <strain evidence="22 23">cv. SW786</strain>
    </source>
</reference>
<dbReference type="PANTHER" id="PTHR31517">
    <property type="match status" value="1"/>
</dbReference>
<dbReference type="Pfam" id="PF00141">
    <property type="entry name" value="peroxidase"/>
    <property type="match status" value="1"/>
</dbReference>
<organism evidence="22 23">
    <name type="scientific">Quercus lobata</name>
    <name type="common">Valley oak</name>
    <dbReference type="NCBI Taxonomy" id="97700"/>
    <lineage>
        <taxon>Eukaryota</taxon>
        <taxon>Viridiplantae</taxon>
        <taxon>Streptophyta</taxon>
        <taxon>Embryophyta</taxon>
        <taxon>Tracheophyta</taxon>
        <taxon>Spermatophyta</taxon>
        <taxon>Magnoliopsida</taxon>
        <taxon>eudicotyledons</taxon>
        <taxon>Gunneridae</taxon>
        <taxon>Pentapetalae</taxon>
        <taxon>rosids</taxon>
        <taxon>fabids</taxon>
        <taxon>Fagales</taxon>
        <taxon>Fagaceae</taxon>
        <taxon>Quercus</taxon>
    </lineage>
</organism>
<dbReference type="Gene3D" id="1.10.420.10">
    <property type="entry name" value="Peroxidase, domain 2"/>
    <property type="match status" value="1"/>
</dbReference>